<protein>
    <recommendedName>
        <fullName evidence="4">Lipoprotein</fullName>
    </recommendedName>
</protein>
<comment type="caution">
    <text evidence="2">The sequence shown here is derived from an EMBL/GenBank/DDBJ whole genome shotgun (WGS) entry which is preliminary data.</text>
</comment>
<name>A0A498L258_9EURY</name>
<dbReference type="Proteomes" id="UP000289691">
    <property type="component" value="Unassembled WGS sequence"/>
</dbReference>
<feature type="compositionally biased region" description="Polar residues" evidence="1">
    <location>
        <begin position="29"/>
        <end position="43"/>
    </location>
</feature>
<keyword evidence="3" id="KW-1185">Reference proteome</keyword>
<evidence type="ECO:0000313" key="2">
    <source>
        <dbReference type="EMBL" id="RXK48687.1"/>
    </source>
</evidence>
<dbReference type="PROSITE" id="PS51257">
    <property type="entry name" value="PROKAR_LIPOPROTEIN"/>
    <property type="match status" value="1"/>
</dbReference>
<organism evidence="2 3">
    <name type="scientific">Halorientalis pallida</name>
    <dbReference type="NCBI Taxonomy" id="2479928"/>
    <lineage>
        <taxon>Archaea</taxon>
        <taxon>Methanobacteriati</taxon>
        <taxon>Methanobacteriota</taxon>
        <taxon>Stenosarchaea group</taxon>
        <taxon>Halobacteria</taxon>
        <taxon>Halobacteriales</taxon>
        <taxon>Haloarculaceae</taxon>
        <taxon>Halorientalis</taxon>
    </lineage>
</organism>
<evidence type="ECO:0008006" key="4">
    <source>
        <dbReference type="Google" id="ProtNLM"/>
    </source>
</evidence>
<feature type="region of interest" description="Disordered" evidence="1">
    <location>
        <begin position="20"/>
        <end position="75"/>
    </location>
</feature>
<dbReference type="EMBL" id="RDFA01000004">
    <property type="protein sequence ID" value="RXK48687.1"/>
    <property type="molecule type" value="Genomic_DNA"/>
</dbReference>
<proteinExistence type="predicted"/>
<evidence type="ECO:0000256" key="1">
    <source>
        <dbReference type="SAM" id="MobiDB-lite"/>
    </source>
</evidence>
<gene>
    <name evidence="2" type="ORF">EAF64_13530</name>
</gene>
<dbReference type="RefSeq" id="WP_129069524.1">
    <property type="nucleotide sequence ID" value="NZ_RDFA01000004.1"/>
</dbReference>
<accession>A0A498L258</accession>
<reference evidence="2 3" key="1">
    <citation type="submission" date="2019-01" db="EMBL/GenBank/DDBJ databases">
        <title>Halorientalis sp. F13-25 a new haloarchaeum isolated from hypersaline water.</title>
        <authorList>
            <person name="Ana D.-V."/>
            <person name="Cristina S.-P."/>
            <person name="Antonio V."/>
        </authorList>
    </citation>
    <scope>NUCLEOTIDE SEQUENCE [LARGE SCALE GENOMIC DNA]</scope>
    <source>
        <strain evidence="2 3">F13-25</strain>
    </source>
</reference>
<evidence type="ECO:0000313" key="3">
    <source>
        <dbReference type="Proteomes" id="UP000289691"/>
    </source>
</evidence>
<dbReference type="AlphaFoldDB" id="A0A498L258"/>
<sequence length="193" mass="21572">MRRRRYLATAAAMLSLGGCSDDAEIITPTKDTTSAAPTTIDQPQSPPAERPTNTPQSERPADVTPQGTPSEAPLKIDYDPAAVKENASVVPYDTLVQNINEYRGEAVYYKYARVYRAIPAGAYTQLQLTVSTTSRDWEGVIGADWRSDEELTEGYVIQMWGFVRGLYEYETIEGESRIAPSVQMIDYELYQDR</sequence>